<gene>
    <name evidence="2" type="ORF">A3C59_03870</name>
</gene>
<evidence type="ECO:0000313" key="3">
    <source>
        <dbReference type="Proteomes" id="UP000176902"/>
    </source>
</evidence>
<comment type="caution">
    <text evidence="2">The sequence shown here is derived from an EMBL/GenBank/DDBJ whole genome shotgun (WGS) entry which is preliminary data.</text>
</comment>
<accession>A0A1F5JXY4</accession>
<keyword evidence="1" id="KW-1133">Transmembrane helix</keyword>
<evidence type="ECO:0000256" key="1">
    <source>
        <dbReference type="SAM" id="Phobius"/>
    </source>
</evidence>
<dbReference type="InterPro" id="IPR045584">
    <property type="entry name" value="Pilin-like"/>
</dbReference>
<dbReference type="AlphaFoldDB" id="A0A1F5JXY4"/>
<dbReference type="NCBIfam" id="TIGR02532">
    <property type="entry name" value="IV_pilin_GFxxxE"/>
    <property type="match status" value="1"/>
</dbReference>
<reference evidence="2 3" key="1">
    <citation type="journal article" date="2016" name="Nat. Commun.">
        <title>Thousands of microbial genomes shed light on interconnected biogeochemical processes in an aquifer system.</title>
        <authorList>
            <person name="Anantharaman K."/>
            <person name="Brown C.T."/>
            <person name="Hug L.A."/>
            <person name="Sharon I."/>
            <person name="Castelle C.J."/>
            <person name="Probst A.J."/>
            <person name="Thomas B.C."/>
            <person name="Singh A."/>
            <person name="Wilkins M.J."/>
            <person name="Karaoz U."/>
            <person name="Brodie E.L."/>
            <person name="Williams K.H."/>
            <person name="Hubbard S.S."/>
            <person name="Banfield J.F."/>
        </authorList>
    </citation>
    <scope>NUCLEOTIDE SEQUENCE [LARGE SCALE GENOMIC DNA]</scope>
</reference>
<dbReference type="InterPro" id="IPR012902">
    <property type="entry name" value="N_methyl_site"/>
</dbReference>
<protein>
    <recommendedName>
        <fullName evidence="4">Type II secretion system protein GspG C-terminal domain-containing protein</fullName>
    </recommendedName>
</protein>
<dbReference type="Gene3D" id="3.30.700.10">
    <property type="entry name" value="Glycoprotein, Type 4 Pilin"/>
    <property type="match status" value="1"/>
</dbReference>
<dbReference type="Pfam" id="PF07963">
    <property type="entry name" value="N_methyl"/>
    <property type="match status" value="1"/>
</dbReference>
<dbReference type="SUPFAM" id="SSF54523">
    <property type="entry name" value="Pili subunits"/>
    <property type="match status" value="1"/>
</dbReference>
<evidence type="ECO:0000313" key="2">
    <source>
        <dbReference type="EMBL" id="OGE33281.1"/>
    </source>
</evidence>
<dbReference type="STRING" id="1797768.A3C59_03870"/>
<name>A0A1F5JXY4_9BACT</name>
<organism evidence="2 3">
    <name type="scientific">Candidatus Daviesbacteria bacterium RIFCSPHIGHO2_02_FULL_36_13</name>
    <dbReference type="NCBI Taxonomy" id="1797768"/>
    <lineage>
        <taxon>Bacteria</taxon>
        <taxon>Candidatus Daviesiibacteriota</taxon>
    </lineage>
</organism>
<dbReference type="Proteomes" id="UP000176902">
    <property type="component" value="Unassembled WGS sequence"/>
</dbReference>
<keyword evidence="1" id="KW-0472">Membrane</keyword>
<feature type="transmembrane region" description="Helical" evidence="1">
    <location>
        <begin position="12"/>
        <end position="33"/>
    </location>
</feature>
<dbReference type="EMBL" id="MFCV01000011">
    <property type="protein sequence ID" value="OGE33281.1"/>
    <property type="molecule type" value="Genomic_DNA"/>
</dbReference>
<evidence type="ECO:0008006" key="4">
    <source>
        <dbReference type="Google" id="ProtNLM"/>
    </source>
</evidence>
<proteinExistence type="predicted"/>
<keyword evidence="1" id="KW-0812">Transmembrane</keyword>
<sequence>MKSAQGSTLVELLVVISIIAILSVLGITLFSNVQKQARDTQRRSDIDAIAKALEINKGSMNYVVLGTTHFANGTIPVAGPSGDLYCANSTASTPPANPTTAWTTACPTSPTGYGPVGATNPPAGTSWKVCAWLETSAAAFCKVNLQ</sequence>